<sequence length="206" mass="21258">MLGTVPSVLWRAVLLLAAAIWVAPACLHPAIDHNTPTTGCSHRPTDTRLTDTRLTGNGPPGNGLPDDRPPDDRGAGALTGIPRTGIPRTDRSLTGAPLTDNRLAGTGPLRPSQEPVTFPAPWHGPADAFRAEPGRAYCVARSGSGGDNCVAGPCAGVQALVPTPVSPPSLAELPPLDGPRDPDSARAPPGHPVRALGLHQLQVLRT</sequence>
<keyword evidence="2" id="KW-0732">Signal</keyword>
<evidence type="ECO:0008006" key="5">
    <source>
        <dbReference type="Google" id="ProtNLM"/>
    </source>
</evidence>
<evidence type="ECO:0000313" key="4">
    <source>
        <dbReference type="Proteomes" id="UP001054854"/>
    </source>
</evidence>
<feature type="region of interest" description="Disordered" evidence="1">
    <location>
        <begin position="34"/>
        <end position="115"/>
    </location>
</feature>
<evidence type="ECO:0000256" key="1">
    <source>
        <dbReference type="SAM" id="MobiDB-lite"/>
    </source>
</evidence>
<dbReference type="Proteomes" id="UP001054854">
    <property type="component" value="Unassembled WGS sequence"/>
</dbReference>
<comment type="caution">
    <text evidence="3">The sequence shown here is derived from an EMBL/GenBank/DDBJ whole genome shotgun (WGS) entry which is preliminary data.</text>
</comment>
<gene>
    <name evidence="3" type="ORF">TPA0910_45370</name>
</gene>
<keyword evidence="4" id="KW-1185">Reference proteome</keyword>
<feature type="chain" id="PRO_5046023512" description="Secreted protein" evidence="2">
    <location>
        <begin position="26"/>
        <end position="206"/>
    </location>
</feature>
<feature type="signal peptide" evidence="2">
    <location>
        <begin position="1"/>
        <end position="25"/>
    </location>
</feature>
<protein>
    <recommendedName>
        <fullName evidence="5">Secreted protein</fullName>
    </recommendedName>
</protein>
<reference evidence="3" key="1">
    <citation type="submission" date="2024-05" db="EMBL/GenBank/DDBJ databases">
        <title>Whole genome shotgun sequence of Streptomyces hygroscopicus NBRC 113678.</title>
        <authorList>
            <person name="Komaki H."/>
            <person name="Tamura T."/>
        </authorList>
    </citation>
    <scope>NUCLEOTIDE SEQUENCE</scope>
    <source>
        <strain evidence="3">N11-34</strain>
    </source>
</reference>
<name>A0ABQ3U3A4_STRHY</name>
<evidence type="ECO:0000313" key="3">
    <source>
        <dbReference type="EMBL" id="GHJ30104.1"/>
    </source>
</evidence>
<proteinExistence type="predicted"/>
<evidence type="ECO:0000256" key="2">
    <source>
        <dbReference type="SAM" id="SignalP"/>
    </source>
</evidence>
<feature type="region of interest" description="Disordered" evidence="1">
    <location>
        <begin position="164"/>
        <end position="196"/>
    </location>
</feature>
<dbReference type="EMBL" id="BNEK01000005">
    <property type="protein sequence ID" value="GHJ30104.1"/>
    <property type="molecule type" value="Genomic_DNA"/>
</dbReference>
<organism evidence="3 4">
    <name type="scientific">Streptomyces hygroscopicus</name>
    <dbReference type="NCBI Taxonomy" id="1912"/>
    <lineage>
        <taxon>Bacteria</taxon>
        <taxon>Bacillati</taxon>
        <taxon>Actinomycetota</taxon>
        <taxon>Actinomycetes</taxon>
        <taxon>Kitasatosporales</taxon>
        <taxon>Streptomycetaceae</taxon>
        <taxon>Streptomyces</taxon>
        <taxon>Streptomyces violaceusniger group</taxon>
    </lineage>
</organism>
<feature type="compositionally biased region" description="Basic and acidic residues" evidence="1">
    <location>
        <begin position="65"/>
        <end position="74"/>
    </location>
</feature>
<accession>A0ABQ3U3A4</accession>